<feature type="signal peptide" evidence="1">
    <location>
        <begin position="1"/>
        <end position="23"/>
    </location>
</feature>
<feature type="chain" id="PRO_5032877193" description="Lipoprotein" evidence="1">
    <location>
        <begin position="24"/>
        <end position="129"/>
    </location>
</feature>
<organism evidence="2 3">
    <name type="scientific">[Enterobacter] lignolyticus</name>
    <dbReference type="NCBI Taxonomy" id="1334193"/>
    <lineage>
        <taxon>Bacteria</taxon>
        <taxon>Pseudomonadati</taxon>
        <taxon>Pseudomonadota</taxon>
        <taxon>Gammaproteobacteria</taxon>
        <taxon>Enterobacterales</taxon>
        <taxon>Enterobacteriaceae</taxon>
        <taxon>Pluralibacter</taxon>
    </lineage>
</organism>
<dbReference type="RefSeq" id="WP_062742234.1">
    <property type="nucleotide sequence ID" value="NZ_CP012871.1"/>
</dbReference>
<evidence type="ECO:0000313" key="3">
    <source>
        <dbReference type="Proteomes" id="UP000069162"/>
    </source>
</evidence>
<keyword evidence="1" id="KW-0732">Signal</keyword>
<gene>
    <name evidence="2" type="ORF">AO703_20060</name>
</gene>
<sequence>MKKRMKWLVAAAIVGLLAGCARTAPVTQVKSTVSAGHTEYQVRAAILKAGLNRKWVMSDAGPGLIKGRLQARDHTAEISIPYSASGYSINYVSSLNLMASDGQIHKSYNRWVQNLNQDIQLNLSAGAQQ</sequence>
<proteinExistence type="predicted"/>
<accession>A0A806XHK1</accession>
<dbReference type="EMBL" id="CP012871">
    <property type="protein sequence ID" value="ALR78487.1"/>
    <property type="molecule type" value="Genomic_DNA"/>
</dbReference>
<dbReference type="KEGG" id="kle:AO703_20060"/>
<dbReference type="OrthoDB" id="9815328at2"/>
<evidence type="ECO:0008006" key="4">
    <source>
        <dbReference type="Google" id="ProtNLM"/>
    </source>
</evidence>
<evidence type="ECO:0000313" key="2">
    <source>
        <dbReference type="EMBL" id="ALR78487.1"/>
    </source>
</evidence>
<reference evidence="3" key="1">
    <citation type="submission" date="2015-10" db="EMBL/GenBank/DDBJ databases">
        <title>Complete Genome Sequencing of Klebsiella sp. strain G5.</title>
        <authorList>
            <person name="Chan K.-G."/>
            <person name="Chen J.-W."/>
        </authorList>
    </citation>
    <scope>NUCLEOTIDE SEQUENCE [LARGE SCALE GENOMIC DNA]</scope>
    <source>
        <strain evidence="3">G5</strain>
    </source>
</reference>
<evidence type="ECO:0000256" key="1">
    <source>
        <dbReference type="SAM" id="SignalP"/>
    </source>
</evidence>
<dbReference type="AlphaFoldDB" id="A0A806XHK1"/>
<dbReference type="Proteomes" id="UP000069162">
    <property type="component" value="Chromosome"/>
</dbReference>
<protein>
    <recommendedName>
        <fullName evidence="4">Lipoprotein</fullName>
    </recommendedName>
</protein>
<name>A0A806XHK1_9ENTR</name>
<dbReference type="PROSITE" id="PS51257">
    <property type="entry name" value="PROKAR_LIPOPROTEIN"/>
    <property type="match status" value="1"/>
</dbReference>